<dbReference type="Proteomes" id="UP000324800">
    <property type="component" value="Unassembled WGS sequence"/>
</dbReference>
<accession>A0A5J4ULK9</accession>
<dbReference type="EMBL" id="SNRW01014517">
    <property type="protein sequence ID" value="KAA6371389.1"/>
    <property type="molecule type" value="Genomic_DNA"/>
</dbReference>
<feature type="region of interest" description="Disordered" evidence="1">
    <location>
        <begin position="395"/>
        <end position="459"/>
    </location>
</feature>
<feature type="region of interest" description="Disordered" evidence="1">
    <location>
        <begin position="354"/>
        <end position="381"/>
    </location>
</feature>
<evidence type="ECO:0000313" key="3">
    <source>
        <dbReference type="Proteomes" id="UP000324800"/>
    </source>
</evidence>
<evidence type="ECO:0000256" key="1">
    <source>
        <dbReference type="SAM" id="MobiDB-lite"/>
    </source>
</evidence>
<feature type="compositionally biased region" description="Polar residues" evidence="1">
    <location>
        <begin position="356"/>
        <end position="370"/>
    </location>
</feature>
<evidence type="ECO:0000313" key="2">
    <source>
        <dbReference type="EMBL" id="KAA6371389.1"/>
    </source>
</evidence>
<protein>
    <submittedName>
        <fullName evidence="2">Uncharacterized protein</fullName>
    </submittedName>
</protein>
<sequence length="459" mass="52723">MQRKSKTQKTTQRHYYQPKQIDKSFEIDLEEIEIDPYHRATRDQDKTPLTEEVNRENDQDQEIIRDRETIKVQEKLEWISIEIRRDLRPEANQEAEVVVRLEEGSLIVKEEDRTIKIRINHIKRDIEKRKSITHIQSRISVGQRIHQTGTEHTNMKIEIEKKAEMTTQMTNGQNAYKCKRTRLRTIVIEIQVGQRASFISAKDYQYLNEKGQTKQLNTTIQYSNIENYSQGGAKQRQKKFERKLQKLQASQWLQQIGYNDLNNMNVDISDIQGTVGQLTGMQPSSGAQSPGLNAGLKLKETVSISANNRERTEPQINEGHEDNAEEEEKEQTDEAALIQNKDYRADIISLPAVQDNLGTQPQNDQGLNAKSQKDKDNTGPAPVSVLLKLKKWKGSKKTKIKGLNAPNEPSQGNNAQTQTKTVFTVPKPKSKPKRGRKKAEQVIPYSKNSNEEDEMEQSP</sequence>
<comment type="caution">
    <text evidence="2">The sequence shown here is derived from an EMBL/GenBank/DDBJ whole genome shotgun (WGS) entry which is preliminary data.</text>
</comment>
<feature type="region of interest" description="Disordered" evidence="1">
    <location>
        <begin position="36"/>
        <end position="56"/>
    </location>
</feature>
<feature type="compositionally biased region" description="Polar residues" evidence="1">
    <location>
        <begin position="407"/>
        <end position="422"/>
    </location>
</feature>
<organism evidence="2 3">
    <name type="scientific">Streblomastix strix</name>
    <dbReference type="NCBI Taxonomy" id="222440"/>
    <lineage>
        <taxon>Eukaryota</taxon>
        <taxon>Metamonada</taxon>
        <taxon>Preaxostyla</taxon>
        <taxon>Oxymonadida</taxon>
        <taxon>Streblomastigidae</taxon>
        <taxon>Streblomastix</taxon>
    </lineage>
</organism>
<feature type="compositionally biased region" description="Basic and acidic residues" evidence="1">
    <location>
        <begin position="308"/>
        <end position="322"/>
    </location>
</feature>
<feature type="compositionally biased region" description="Basic residues" evidence="1">
    <location>
        <begin position="428"/>
        <end position="437"/>
    </location>
</feature>
<dbReference type="AlphaFoldDB" id="A0A5J4ULK9"/>
<proteinExistence type="predicted"/>
<feature type="region of interest" description="Disordered" evidence="1">
    <location>
        <begin position="304"/>
        <end position="333"/>
    </location>
</feature>
<reference evidence="2 3" key="1">
    <citation type="submission" date="2019-03" db="EMBL/GenBank/DDBJ databases">
        <title>Single cell metagenomics reveals metabolic interactions within the superorganism composed of flagellate Streblomastix strix and complex community of Bacteroidetes bacteria on its surface.</title>
        <authorList>
            <person name="Treitli S.C."/>
            <person name="Kolisko M."/>
            <person name="Husnik F."/>
            <person name="Keeling P."/>
            <person name="Hampl V."/>
        </authorList>
    </citation>
    <scope>NUCLEOTIDE SEQUENCE [LARGE SCALE GENOMIC DNA]</scope>
    <source>
        <strain evidence="2">ST1C</strain>
    </source>
</reference>
<name>A0A5J4ULK9_9EUKA</name>
<feature type="compositionally biased region" description="Acidic residues" evidence="1">
    <location>
        <begin position="323"/>
        <end position="333"/>
    </location>
</feature>
<gene>
    <name evidence="2" type="ORF">EZS28_033085</name>
</gene>